<dbReference type="CDD" id="cd06261">
    <property type="entry name" value="TM_PBP2"/>
    <property type="match status" value="1"/>
</dbReference>
<feature type="transmembrane region" description="Helical" evidence="9">
    <location>
        <begin position="381"/>
        <end position="403"/>
    </location>
</feature>
<dbReference type="Gene3D" id="1.10.3720.10">
    <property type="entry name" value="MetI-like"/>
    <property type="match status" value="1"/>
</dbReference>
<dbReference type="PROSITE" id="PS50928">
    <property type="entry name" value="ABC_TM1"/>
    <property type="match status" value="1"/>
</dbReference>
<evidence type="ECO:0000256" key="7">
    <source>
        <dbReference type="ARBA" id="ARBA00022989"/>
    </source>
</evidence>
<name>A0A3P1V6F7_9ACTO</name>
<evidence type="ECO:0000256" key="1">
    <source>
        <dbReference type="ARBA" id="ARBA00004651"/>
    </source>
</evidence>
<evidence type="ECO:0000256" key="2">
    <source>
        <dbReference type="ARBA" id="ARBA00009047"/>
    </source>
</evidence>
<proteinExistence type="inferred from homology"/>
<protein>
    <recommendedName>
        <fullName evidence="10">Maltose/maltodextrin transport system permease protein</fullName>
    </recommendedName>
</protein>
<evidence type="ECO:0000313" key="12">
    <source>
        <dbReference type="EMBL" id="RRD29257.1"/>
    </source>
</evidence>
<feature type="domain" description="ABC transmembrane type-1" evidence="11">
    <location>
        <begin position="296"/>
        <end position="514"/>
    </location>
</feature>
<evidence type="ECO:0000256" key="9">
    <source>
        <dbReference type="RuleBase" id="RU363032"/>
    </source>
</evidence>
<evidence type="ECO:0000259" key="11">
    <source>
        <dbReference type="PROSITE" id="PS50928"/>
    </source>
</evidence>
<evidence type="ECO:0000256" key="6">
    <source>
        <dbReference type="ARBA" id="ARBA00022692"/>
    </source>
</evidence>
<feature type="transmembrane region" description="Helical" evidence="9">
    <location>
        <begin position="493"/>
        <end position="513"/>
    </location>
</feature>
<keyword evidence="8 9" id="KW-0472">Membrane</keyword>
<evidence type="ECO:0000313" key="13">
    <source>
        <dbReference type="Proteomes" id="UP000271272"/>
    </source>
</evidence>
<dbReference type="GO" id="GO:0042956">
    <property type="term" value="P:maltodextrin transmembrane transport"/>
    <property type="evidence" value="ECO:0007669"/>
    <property type="project" value="TreeGrafter"/>
</dbReference>
<evidence type="ECO:0000256" key="10">
    <source>
        <dbReference type="RuleBase" id="RU367050"/>
    </source>
</evidence>
<gene>
    <name evidence="12" type="ORF">EII10_07015</name>
</gene>
<dbReference type="EMBL" id="RQZC01000009">
    <property type="protein sequence ID" value="RRD29257.1"/>
    <property type="molecule type" value="Genomic_DNA"/>
</dbReference>
<evidence type="ECO:0000256" key="3">
    <source>
        <dbReference type="ARBA" id="ARBA00022448"/>
    </source>
</evidence>
<keyword evidence="3 9" id="KW-0813">Transport</keyword>
<feature type="transmembrane region" description="Helical" evidence="9">
    <location>
        <begin position="74"/>
        <end position="93"/>
    </location>
</feature>
<dbReference type="InterPro" id="IPR035277">
    <property type="entry name" value="MalF_N"/>
</dbReference>
<feature type="transmembrane region" description="Helical" evidence="9">
    <location>
        <begin position="295"/>
        <end position="319"/>
    </location>
</feature>
<dbReference type="AlphaFoldDB" id="A0A3P1V6F7"/>
<comment type="subcellular location">
    <subcellularLocation>
        <location evidence="1 9">Cell membrane</location>
        <topology evidence="1 9">Multi-pass membrane protein</topology>
    </subcellularLocation>
</comment>
<dbReference type="OrthoDB" id="9805974at2"/>
<reference evidence="12 13" key="1">
    <citation type="submission" date="2018-11" db="EMBL/GenBank/DDBJ databases">
        <title>Genomes From Bacteria Associated with the Canine Oral Cavity: a Test Case for Automated Genome-Based Taxonomic Assignment.</title>
        <authorList>
            <person name="Coil D.A."/>
            <person name="Jospin G."/>
            <person name="Darling A.E."/>
            <person name="Wallis C."/>
            <person name="Davis I.J."/>
            <person name="Harris S."/>
            <person name="Eisen J.A."/>
            <person name="Holcombe L.J."/>
            <person name="O'Flynn C."/>
        </authorList>
    </citation>
    <scope>NUCLEOTIDE SEQUENCE [LARGE SCALE GENOMIC DNA]</scope>
    <source>
        <strain evidence="12 13">OH5050</strain>
    </source>
</reference>
<accession>A0A3P1V6F7</accession>
<dbReference type="InterPro" id="IPR035906">
    <property type="entry name" value="MetI-like_sf"/>
</dbReference>
<dbReference type="Pfam" id="PF00528">
    <property type="entry name" value="BPD_transp_1"/>
    <property type="match status" value="1"/>
</dbReference>
<evidence type="ECO:0000256" key="4">
    <source>
        <dbReference type="ARBA" id="ARBA00022475"/>
    </source>
</evidence>
<dbReference type="SUPFAM" id="SSF161098">
    <property type="entry name" value="MetI-like"/>
    <property type="match status" value="1"/>
</dbReference>
<comment type="function">
    <text evidence="10">Part of the ABC transporter complex MalEFGK involved in maltose/maltodextrin import. Probably responsible for the translocation of the substrate across the membrane.</text>
</comment>
<dbReference type="RefSeq" id="WP_124933795.1">
    <property type="nucleotide sequence ID" value="NZ_RQZC01000009.1"/>
</dbReference>
<keyword evidence="6 9" id="KW-0812">Transmembrane</keyword>
<comment type="similarity">
    <text evidence="2 10">Belongs to the binding-protein-dependent transport system permease family. MalFG subfamily.</text>
</comment>
<keyword evidence="13" id="KW-1185">Reference proteome</keyword>
<dbReference type="Gene3D" id="1.20.58.370">
    <property type="entry name" value="MalF N-terminal region-like"/>
    <property type="match status" value="1"/>
</dbReference>
<comment type="caution">
    <text evidence="12">The sequence shown here is derived from an EMBL/GenBank/DDBJ whole genome shotgun (WGS) entry which is preliminary data.</text>
</comment>
<keyword evidence="7 9" id="KW-1133">Transmembrane helix</keyword>
<evidence type="ECO:0000256" key="8">
    <source>
        <dbReference type="ARBA" id="ARBA00023136"/>
    </source>
</evidence>
<dbReference type="Proteomes" id="UP000271272">
    <property type="component" value="Unassembled WGS sequence"/>
</dbReference>
<feature type="transmembrane region" description="Helical" evidence="9">
    <location>
        <begin position="331"/>
        <end position="351"/>
    </location>
</feature>
<dbReference type="InterPro" id="IPR000515">
    <property type="entry name" value="MetI-like"/>
</dbReference>
<dbReference type="InterPro" id="IPR032550">
    <property type="entry name" value="TM_PBP2_N"/>
</dbReference>
<dbReference type="GO" id="GO:0015423">
    <property type="term" value="F:ABC-type maltose transporter activity"/>
    <property type="evidence" value="ECO:0007669"/>
    <property type="project" value="TreeGrafter"/>
</dbReference>
<dbReference type="PANTHER" id="PTHR47314">
    <property type="entry name" value="MALTOSE/MALTODEXTRIN TRANSPORT SYSTEM PERMEASE PROTEIN MALF"/>
    <property type="match status" value="1"/>
</dbReference>
<organism evidence="12 13">
    <name type="scientific">Actinomyces bowdenii</name>
    <dbReference type="NCBI Taxonomy" id="131109"/>
    <lineage>
        <taxon>Bacteria</taxon>
        <taxon>Bacillati</taxon>
        <taxon>Actinomycetota</taxon>
        <taxon>Actinomycetes</taxon>
        <taxon>Actinomycetales</taxon>
        <taxon>Actinomycetaceae</taxon>
        <taxon>Actinomyces</taxon>
    </lineage>
</organism>
<feature type="transmembrane region" description="Helical" evidence="9">
    <location>
        <begin position="43"/>
        <end position="62"/>
    </location>
</feature>
<feature type="transmembrane region" description="Helical" evidence="9">
    <location>
        <begin position="424"/>
        <end position="447"/>
    </location>
</feature>
<sequence length="525" mass="57057">MTSDPTAPVREKTTTLPGILGRVAVLSVTLATAIYLLPLLIHFQMWMWLAIVALATAAMFVLYSTKRFVPGKYLFPGSFFLAVFLIVPIILTIQTSFTNFGDGFRGTKEEAITSITNNSVVQTDNSPLYNLSVGTTGDAAEGPFSLFLVDPETQEVLFGADGEHVQKAKDSEVTVSDGFVTAAEGYTILTPKEINNAYEDISALTLSVSETSAIKVQGVRAAFEGTKQMVYDEAADTITNTATGEVYSVQKVGSSDRFVNEAGQSLPQSWKQNVGLTNYEQLFTSSAISAEFFKAFVWTVTFAFFSVFLTFIVGFFLALVLNDDRIKGRRLYRSFLLLPYAVPGFISLLIWSNFYNQDFGLINESLNLSIPWLSDPTWAKIAILLTNTWMGFPYMFIVCTGALQSIPADVKEAAKMDGATGIQTTLRITAPLLLVAVAPLLVSSFAFNFNNFNAIELLTQGGPFASGEYTRGGTDILISMVYRIAFGGSGADYGFASAVSVVLFTITGVLAAVQFRATKALEDIN</sequence>
<evidence type="ECO:0000256" key="5">
    <source>
        <dbReference type="ARBA" id="ARBA00022597"/>
    </source>
</evidence>
<dbReference type="GO" id="GO:1990060">
    <property type="term" value="C:maltose transport complex"/>
    <property type="evidence" value="ECO:0007669"/>
    <property type="project" value="TreeGrafter"/>
</dbReference>
<dbReference type="SUPFAM" id="SSF160964">
    <property type="entry name" value="MalF N-terminal region-like"/>
    <property type="match status" value="1"/>
</dbReference>
<dbReference type="Pfam" id="PF16296">
    <property type="entry name" value="TM_PBP2_N"/>
    <property type="match status" value="1"/>
</dbReference>
<keyword evidence="5 10" id="KW-0762">Sugar transport</keyword>
<feature type="transmembrane region" description="Helical" evidence="9">
    <location>
        <begin position="19"/>
        <end position="37"/>
    </location>
</feature>
<keyword evidence="4 10" id="KW-1003">Cell membrane</keyword>
<dbReference type="PANTHER" id="PTHR47314:SF1">
    <property type="entry name" value="MALTOSE_MALTODEXTRIN TRANSPORT SYSTEM PERMEASE PROTEIN MALF"/>
    <property type="match status" value="1"/>
</dbReference>